<dbReference type="EMBL" id="MARB01000022">
    <property type="protein sequence ID" value="ODJ86450.1"/>
    <property type="molecule type" value="Genomic_DNA"/>
</dbReference>
<dbReference type="RefSeq" id="WP_069127112.1">
    <property type="nucleotide sequence ID" value="NZ_MARB01000022.1"/>
</dbReference>
<feature type="compositionally biased region" description="Low complexity" evidence="1">
    <location>
        <begin position="66"/>
        <end position="75"/>
    </location>
</feature>
<proteinExistence type="predicted"/>
<evidence type="ECO:0000313" key="2">
    <source>
        <dbReference type="EMBL" id="ODJ86450.1"/>
    </source>
</evidence>
<gene>
    <name evidence="2" type="ORF">CODIS_33690</name>
</gene>
<dbReference type="AlphaFoldDB" id="A0A7Z0VJ83"/>
<name>A0A7Z0VJ83_9GAMM</name>
<accession>A0A7Z0VJ83</accession>
<keyword evidence="3" id="KW-1185">Reference proteome</keyword>
<sequence length="94" mass="10443">MNISTHPEDSVLKRHFDATVEMKRQIWLQTPPTDSILHRHAIGMGNHPAARSTPRAKDTSSPAFNRSSSTATARQASDENKGILSWLFGLFRSA</sequence>
<protein>
    <submittedName>
        <fullName evidence="2">Uncharacterized protein</fullName>
    </submittedName>
</protein>
<comment type="caution">
    <text evidence="2">The sequence shown here is derived from an EMBL/GenBank/DDBJ whole genome shotgun (WGS) entry which is preliminary data.</text>
</comment>
<evidence type="ECO:0000313" key="3">
    <source>
        <dbReference type="Proteomes" id="UP000094769"/>
    </source>
</evidence>
<evidence type="ECO:0000256" key="1">
    <source>
        <dbReference type="SAM" id="MobiDB-lite"/>
    </source>
</evidence>
<reference evidence="2 3" key="1">
    <citation type="submission" date="2016-06" db="EMBL/GenBank/DDBJ databases">
        <title>Genome sequence of endosymbiont of Candidatus Endolucinida thiodiazotropha.</title>
        <authorList>
            <person name="Poehlein A."/>
            <person name="Koenig S."/>
            <person name="Heiden S.E."/>
            <person name="Thuermer A."/>
            <person name="Voget S."/>
            <person name="Daniel R."/>
            <person name="Markert S."/>
            <person name="Gros O."/>
            <person name="Schweder T."/>
        </authorList>
    </citation>
    <scope>NUCLEOTIDE SEQUENCE [LARGE SCALE GENOMIC DNA]</scope>
    <source>
        <strain evidence="2 3">COS</strain>
    </source>
</reference>
<dbReference type="Proteomes" id="UP000094769">
    <property type="component" value="Unassembled WGS sequence"/>
</dbReference>
<organism evidence="2 3">
    <name type="scientific">Candidatus Thiodiazotropha endolucinida</name>
    <dbReference type="NCBI Taxonomy" id="1655433"/>
    <lineage>
        <taxon>Bacteria</taxon>
        <taxon>Pseudomonadati</taxon>
        <taxon>Pseudomonadota</taxon>
        <taxon>Gammaproteobacteria</taxon>
        <taxon>Chromatiales</taxon>
        <taxon>Sedimenticolaceae</taxon>
        <taxon>Candidatus Thiodiazotropha</taxon>
    </lineage>
</organism>
<feature type="region of interest" description="Disordered" evidence="1">
    <location>
        <begin position="42"/>
        <end position="77"/>
    </location>
</feature>